<dbReference type="FunFam" id="4.10.280.10:FF:000094">
    <property type="entry name" value="Blast:Carbohydrate-responsive element-binding protein"/>
    <property type="match status" value="1"/>
</dbReference>
<feature type="compositionally biased region" description="Polar residues" evidence="7">
    <location>
        <begin position="484"/>
        <end position="498"/>
    </location>
</feature>
<name>A0A1B6G200_9HEMI</name>
<evidence type="ECO:0000313" key="9">
    <source>
        <dbReference type="EMBL" id="JAS39690.1"/>
    </source>
</evidence>
<feature type="region of interest" description="Disordered" evidence="7">
    <location>
        <begin position="534"/>
        <end position="554"/>
    </location>
</feature>
<sequence>MQCSDFGLKQRHIMTIMAQNMGLIEASDRLLSKKPPEKEIIHSGHFMVSNFEAEAQDDEDVYESNSEFSKQKNSSGGVILNPSSGNSSSGSTINWVKRTKTNVQHISIETSLTKLFQCMSLAYRQKLTSPKWNRFKGIRLRWKDKIRLNNVIWRCWHMQFITKKNSLVCQFASPLDTDTHNKPEAIVLEGKYWKRKLHAVTAEYKKWRLFYRNRLLGWGHRDEQDPHDVLSDLEMLEWQSPGDDCHMMVDEDYMEFMTDTLFSTITANQPFAFPDTREIARGANLADFIQPSLVQLQPNLDDFMDTLEPLQEFFNNKLPPVPEETLTAENLYRSLGGPSYLSEPKREMSSSYQTPSPPAPPPTSYYQYQPPPKSHQPPPPPPSYPMYNMPTQYQQLSPPPPPQRTSPSPPRQEYVLPHPPPPAPTPAITYPHVPMRSKSLPLAGNAPQRREEEMFAMPKVKAFNRSRSGSCLSSTVKHPPPLVSANSDPQLSVPSQSTHPHHSSALLAKLLTSTSTVTQAYNSQGAIYSGPESLKMPVSSPSLSSPYYKPTDRHMEKSTHRSVIYSTQTDNGSLNLSSNRQDNRIAPIYETFTFTATPSSAGRKGKSNVAILPHPHPSTSGIMLQQMSPNASQVISSASNSPKHPDSPGTNDCLSLSPLNVNVGSPQSPSGTVGIYKEHRRVSHINAEQKRRCNIKNGFDMLHSLIPQLSQNPNAKLSKAAMLQKGAEYIRQLRNERLALKDEIDSLRLQVDSLNSAISNCQALLPATGAPISRHRNNKMKEMFDEYVRIRTQENWKFWLLSLLCEPLLASFNAQVSTQSLEELYRTTLGWVEQHCTLSVLRPLMSNALRHLCTTTDMLTDPSRLPAEARAAVGKPSGRPPSS</sequence>
<organism evidence="10">
    <name type="scientific">Cuerna arida</name>
    <dbReference type="NCBI Taxonomy" id="1464854"/>
    <lineage>
        <taxon>Eukaryota</taxon>
        <taxon>Metazoa</taxon>
        <taxon>Ecdysozoa</taxon>
        <taxon>Arthropoda</taxon>
        <taxon>Hexapoda</taxon>
        <taxon>Insecta</taxon>
        <taxon>Pterygota</taxon>
        <taxon>Neoptera</taxon>
        <taxon>Paraneoptera</taxon>
        <taxon>Hemiptera</taxon>
        <taxon>Auchenorrhyncha</taxon>
        <taxon>Membracoidea</taxon>
        <taxon>Cicadellidae</taxon>
        <taxon>Cicadellinae</taxon>
        <taxon>Proconiini</taxon>
        <taxon>Cuerna</taxon>
    </lineage>
</organism>
<evidence type="ECO:0000313" key="12">
    <source>
        <dbReference type="EMBL" id="JAS62940.1"/>
    </source>
</evidence>
<protein>
    <recommendedName>
        <fullName evidence="8">BHLH domain-containing protein</fullName>
    </recommendedName>
</protein>
<evidence type="ECO:0000259" key="8">
    <source>
        <dbReference type="PROSITE" id="PS50888"/>
    </source>
</evidence>
<reference evidence="10" key="1">
    <citation type="submission" date="2015-11" db="EMBL/GenBank/DDBJ databases">
        <title>De novo transcriptome assembly of four potential Pierce s Disease insect vectors from Arizona vineyards.</title>
        <authorList>
            <person name="Tassone E.E."/>
        </authorList>
    </citation>
    <scope>NUCLEOTIDE SEQUENCE</scope>
</reference>
<feature type="region of interest" description="Disordered" evidence="7">
    <location>
        <begin position="337"/>
        <end position="426"/>
    </location>
</feature>
<dbReference type="InterPro" id="IPR052207">
    <property type="entry name" value="Max-like/E-box_TFs"/>
</dbReference>
<feature type="compositionally biased region" description="Polar residues" evidence="7">
    <location>
        <begin position="63"/>
        <end position="76"/>
    </location>
</feature>
<dbReference type="Pfam" id="PF00010">
    <property type="entry name" value="HLH"/>
    <property type="match status" value="1"/>
</dbReference>
<feature type="region of interest" description="Disordered" evidence="7">
    <location>
        <begin position="62"/>
        <end position="92"/>
    </location>
</feature>
<feature type="domain" description="BHLH" evidence="8">
    <location>
        <begin position="679"/>
        <end position="733"/>
    </location>
</feature>
<dbReference type="GO" id="GO:0000978">
    <property type="term" value="F:RNA polymerase II cis-regulatory region sequence-specific DNA binding"/>
    <property type="evidence" value="ECO:0007669"/>
    <property type="project" value="TreeGrafter"/>
</dbReference>
<feature type="coiled-coil region" evidence="6">
    <location>
        <begin position="730"/>
        <end position="757"/>
    </location>
</feature>
<dbReference type="PANTHER" id="PTHR15741:SF37">
    <property type="entry name" value="LD38259P"/>
    <property type="match status" value="1"/>
</dbReference>
<dbReference type="PROSITE" id="PS50888">
    <property type="entry name" value="BHLH"/>
    <property type="match status" value="1"/>
</dbReference>
<dbReference type="GO" id="GO:0005634">
    <property type="term" value="C:nucleus"/>
    <property type="evidence" value="ECO:0007669"/>
    <property type="project" value="UniProtKB-SubCell"/>
</dbReference>
<dbReference type="EMBL" id="GECZ01006829">
    <property type="protein sequence ID" value="JAS62940.1"/>
    <property type="molecule type" value="Transcribed_RNA"/>
</dbReference>
<dbReference type="EMBL" id="GECZ01030079">
    <property type="protein sequence ID" value="JAS39690.1"/>
    <property type="molecule type" value="Transcribed_RNA"/>
</dbReference>
<evidence type="ECO:0000256" key="7">
    <source>
        <dbReference type="SAM" id="MobiDB-lite"/>
    </source>
</evidence>
<evidence type="ECO:0000256" key="4">
    <source>
        <dbReference type="ARBA" id="ARBA00023163"/>
    </source>
</evidence>
<feature type="compositionally biased region" description="Low complexity" evidence="7">
    <location>
        <begin position="534"/>
        <end position="549"/>
    </location>
</feature>
<evidence type="ECO:0000256" key="2">
    <source>
        <dbReference type="ARBA" id="ARBA00023015"/>
    </source>
</evidence>
<dbReference type="Gene3D" id="4.10.280.10">
    <property type="entry name" value="Helix-loop-helix DNA-binding domain"/>
    <property type="match status" value="1"/>
</dbReference>
<feature type="compositionally biased region" description="Polar residues" evidence="7">
    <location>
        <begin position="466"/>
        <end position="476"/>
    </location>
</feature>
<evidence type="ECO:0000256" key="3">
    <source>
        <dbReference type="ARBA" id="ARBA00023125"/>
    </source>
</evidence>
<evidence type="ECO:0000256" key="6">
    <source>
        <dbReference type="SAM" id="Coils"/>
    </source>
</evidence>
<dbReference type="InterPro" id="IPR011598">
    <property type="entry name" value="bHLH_dom"/>
</dbReference>
<dbReference type="GO" id="GO:0046983">
    <property type="term" value="F:protein dimerization activity"/>
    <property type="evidence" value="ECO:0007669"/>
    <property type="project" value="InterPro"/>
</dbReference>
<keyword evidence="4" id="KW-0804">Transcription</keyword>
<dbReference type="CDD" id="cd11405">
    <property type="entry name" value="bHLHzip_MLXIP_like"/>
    <property type="match status" value="1"/>
</dbReference>
<dbReference type="InterPro" id="IPR036638">
    <property type="entry name" value="HLH_DNA-bd_sf"/>
</dbReference>
<dbReference type="SUPFAM" id="SSF47459">
    <property type="entry name" value="HLH, helix-loop-helix DNA-binding domain"/>
    <property type="match status" value="1"/>
</dbReference>
<keyword evidence="5" id="KW-0539">Nucleus</keyword>
<comment type="subcellular location">
    <subcellularLocation>
        <location evidence="1">Nucleus</location>
    </subcellularLocation>
</comment>
<keyword evidence="3" id="KW-0238">DNA-binding</keyword>
<dbReference type="EMBL" id="GECZ01008277">
    <property type="protein sequence ID" value="JAS61492.1"/>
    <property type="molecule type" value="Transcribed_RNA"/>
</dbReference>
<gene>
    <name evidence="12" type="ORF">g.36894</name>
    <name evidence="10" type="ORF">g.36897</name>
    <name evidence="11" type="ORF">g.36901</name>
    <name evidence="9" type="ORF">g.36904</name>
</gene>
<evidence type="ECO:0000256" key="5">
    <source>
        <dbReference type="ARBA" id="ARBA00023242"/>
    </source>
</evidence>
<evidence type="ECO:0000313" key="11">
    <source>
        <dbReference type="EMBL" id="JAS61492.1"/>
    </source>
</evidence>
<dbReference type="GO" id="GO:0000981">
    <property type="term" value="F:DNA-binding transcription factor activity, RNA polymerase II-specific"/>
    <property type="evidence" value="ECO:0007669"/>
    <property type="project" value="TreeGrafter"/>
</dbReference>
<feature type="region of interest" description="Disordered" evidence="7">
    <location>
        <begin position="630"/>
        <end position="653"/>
    </location>
</feature>
<evidence type="ECO:0000313" key="10">
    <source>
        <dbReference type="EMBL" id="JAS56460.1"/>
    </source>
</evidence>
<feature type="compositionally biased region" description="Pro residues" evidence="7">
    <location>
        <begin position="355"/>
        <end position="384"/>
    </location>
</feature>
<dbReference type="PANTHER" id="PTHR15741">
    <property type="entry name" value="BASIC HELIX-LOOP-HELIX ZIP TRANSCRIPTION FACTOR"/>
    <property type="match status" value="1"/>
</dbReference>
<keyword evidence="2" id="KW-0805">Transcription regulation</keyword>
<accession>A0A1B6G200</accession>
<feature type="region of interest" description="Disordered" evidence="7">
    <location>
        <begin position="466"/>
        <end position="500"/>
    </location>
</feature>
<keyword evidence="6" id="KW-0175">Coiled coil</keyword>
<dbReference type="CDD" id="cd21739">
    <property type="entry name" value="NES2-NLS_ChREBP-like"/>
    <property type="match status" value="1"/>
</dbReference>
<evidence type="ECO:0000256" key="1">
    <source>
        <dbReference type="ARBA" id="ARBA00004123"/>
    </source>
</evidence>
<dbReference type="EMBL" id="GECZ01013309">
    <property type="protein sequence ID" value="JAS56460.1"/>
    <property type="molecule type" value="Transcribed_RNA"/>
</dbReference>
<feature type="compositionally biased region" description="Pro residues" evidence="7">
    <location>
        <begin position="397"/>
        <end position="410"/>
    </location>
</feature>
<dbReference type="SMART" id="SM00353">
    <property type="entry name" value="HLH"/>
    <property type="match status" value="1"/>
</dbReference>
<proteinExistence type="predicted"/>
<dbReference type="AlphaFoldDB" id="A0A1B6G200"/>